<name>A0A840FBN5_9SPHN</name>
<evidence type="ECO:0008006" key="3">
    <source>
        <dbReference type="Google" id="ProtNLM"/>
    </source>
</evidence>
<gene>
    <name evidence="1" type="ORF">GGQ80_002976</name>
</gene>
<proteinExistence type="predicted"/>
<comment type="caution">
    <text evidence="1">The sequence shown here is derived from an EMBL/GenBank/DDBJ whole genome shotgun (WGS) entry which is preliminary data.</text>
</comment>
<reference evidence="1 2" key="1">
    <citation type="submission" date="2020-08" db="EMBL/GenBank/DDBJ databases">
        <title>Genomic Encyclopedia of Type Strains, Phase IV (KMG-IV): sequencing the most valuable type-strain genomes for metagenomic binning, comparative biology and taxonomic classification.</title>
        <authorList>
            <person name="Goeker M."/>
        </authorList>
    </citation>
    <scope>NUCLEOTIDE SEQUENCE [LARGE SCALE GENOMIC DNA]</scope>
    <source>
        <strain evidence="1 2">YC6723</strain>
    </source>
</reference>
<accession>A0A840FBN5</accession>
<dbReference type="Proteomes" id="UP000529795">
    <property type="component" value="Unassembled WGS sequence"/>
</dbReference>
<evidence type="ECO:0000313" key="2">
    <source>
        <dbReference type="Proteomes" id="UP000529795"/>
    </source>
</evidence>
<dbReference type="Pfam" id="PF13289">
    <property type="entry name" value="SIR2_2"/>
    <property type="match status" value="1"/>
</dbReference>
<dbReference type="InterPro" id="IPR029035">
    <property type="entry name" value="DHS-like_NAD/FAD-binding_dom"/>
</dbReference>
<sequence length="570" mass="63681">MVENPGVYALLLGSGISRAAEIPTGWDITVDLVRRIAAAEGVTEEQDWAAWHKVRFGNSPGYSSLLDALSVTPAERRAVLHQYIEPTADDLEAGRRVPTKAHHAIARLVRDGFVRVIVTTNFDRLLETALKSVGVEPVVIKSTDDLAGASPLPHCRCFILKLHGDYLDNRILNTDQELASYPPEYDDLLDRILDEYGLLVAGWSGDWDPALRAAISRAPNRRYPTWWAARGEPSVAAGELLTARAATLVTVADADSFFDKLADSVDVLAKSLRPAPDTIELLLTSTKRNLASAERRIDLADAIAGQSEKIVRRLRSDEFPVAVQVTKDVLVERWRAIEGMSEPLARMAGLAGRWGDGSEFAHLEHVVRALTDNRPGNGNTALIGLVSYPAYLTFLTYALGLTKAERFEELFRWLTMPIPWSQRQPTVAANSLFMSFWHDTEPDWWKYWPGLENRRTPWADHLVDVAVPWSRDYALLGDAALENYHTLELLGGIAALTDQDEERLVNLQDFTWMPFGQTMWKSDTRVRILERPARPEVQNQLLGAGFSRGSAGHWAGVVRNMDFLSWKVGW</sequence>
<dbReference type="SUPFAM" id="SSF52467">
    <property type="entry name" value="DHS-like NAD/FAD-binding domain"/>
    <property type="match status" value="1"/>
</dbReference>
<organism evidence="1 2">
    <name type="scientific">Sphingomonas jinjuensis</name>
    <dbReference type="NCBI Taxonomy" id="535907"/>
    <lineage>
        <taxon>Bacteria</taxon>
        <taxon>Pseudomonadati</taxon>
        <taxon>Pseudomonadota</taxon>
        <taxon>Alphaproteobacteria</taxon>
        <taxon>Sphingomonadales</taxon>
        <taxon>Sphingomonadaceae</taxon>
        <taxon>Sphingomonas</taxon>
    </lineage>
</organism>
<dbReference type="Gene3D" id="3.40.50.1220">
    <property type="entry name" value="TPP-binding domain"/>
    <property type="match status" value="1"/>
</dbReference>
<dbReference type="EMBL" id="JACIEV010000009">
    <property type="protein sequence ID" value="MBB4155059.1"/>
    <property type="molecule type" value="Genomic_DNA"/>
</dbReference>
<keyword evidence="2" id="KW-1185">Reference proteome</keyword>
<dbReference type="RefSeq" id="WP_183986192.1">
    <property type="nucleotide sequence ID" value="NZ_JACIEV010000009.1"/>
</dbReference>
<evidence type="ECO:0000313" key="1">
    <source>
        <dbReference type="EMBL" id="MBB4155059.1"/>
    </source>
</evidence>
<protein>
    <recommendedName>
        <fullName evidence="3">SIR2-like domain-containing protein</fullName>
    </recommendedName>
</protein>
<dbReference type="AlphaFoldDB" id="A0A840FBN5"/>